<feature type="transmembrane region" description="Helical" evidence="1">
    <location>
        <begin position="20"/>
        <end position="42"/>
    </location>
</feature>
<evidence type="ECO:0008006" key="3">
    <source>
        <dbReference type="Google" id="ProtNLM"/>
    </source>
</evidence>
<name>A0A1X7TX64_AMPQE</name>
<dbReference type="OrthoDB" id="10058284at2759"/>
<protein>
    <recommendedName>
        <fullName evidence="3">Reverse transcriptase RNase H-like domain-containing protein</fullName>
    </recommendedName>
</protein>
<evidence type="ECO:0000256" key="1">
    <source>
        <dbReference type="SAM" id="Phobius"/>
    </source>
</evidence>
<dbReference type="EnsemblMetazoa" id="Aqu2.1.19839_001">
    <property type="protein sequence ID" value="Aqu2.1.19839_001"/>
    <property type="gene ID" value="Aqu2.1.19839"/>
</dbReference>
<accession>A0A1X7TX64</accession>
<sequence length="102" mass="12210">MWLMGRRSTLSKWLAFQWPLALEYISILVKELISVVMAAALFRRSWKGKLVVFSVDNEAVVYILSKTHSRESHLIHLIRLLVFYTAHFDFWFRDELIPWKNK</sequence>
<organism evidence="2">
    <name type="scientific">Amphimedon queenslandica</name>
    <name type="common">Sponge</name>
    <dbReference type="NCBI Taxonomy" id="400682"/>
    <lineage>
        <taxon>Eukaryota</taxon>
        <taxon>Metazoa</taxon>
        <taxon>Porifera</taxon>
        <taxon>Demospongiae</taxon>
        <taxon>Heteroscleromorpha</taxon>
        <taxon>Haplosclerida</taxon>
        <taxon>Niphatidae</taxon>
        <taxon>Amphimedon</taxon>
    </lineage>
</organism>
<evidence type="ECO:0000313" key="2">
    <source>
        <dbReference type="EnsemblMetazoa" id="Aqu2.1.19839_001"/>
    </source>
</evidence>
<dbReference type="AlphaFoldDB" id="A0A1X7TX64"/>
<reference evidence="2" key="1">
    <citation type="submission" date="2017-05" db="UniProtKB">
        <authorList>
            <consortium name="EnsemblMetazoa"/>
        </authorList>
    </citation>
    <scope>IDENTIFICATION</scope>
</reference>
<keyword evidence="1" id="KW-0472">Membrane</keyword>
<keyword evidence="1" id="KW-0812">Transmembrane</keyword>
<dbReference type="InParanoid" id="A0A1X7TX64"/>
<keyword evidence="1" id="KW-1133">Transmembrane helix</keyword>
<proteinExistence type="predicted"/>